<reference evidence="1" key="1">
    <citation type="journal article" date="2020" name="Nature">
        <title>Giant virus diversity and host interactions through global metagenomics.</title>
        <authorList>
            <person name="Schulz F."/>
            <person name="Roux S."/>
            <person name="Paez-Espino D."/>
            <person name="Jungbluth S."/>
            <person name="Walsh D.A."/>
            <person name="Denef V.J."/>
            <person name="McMahon K.D."/>
            <person name="Konstantinidis K.T."/>
            <person name="Eloe-Fadrosh E.A."/>
            <person name="Kyrpides N.C."/>
            <person name="Woyke T."/>
        </authorList>
    </citation>
    <scope>NUCLEOTIDE SEQUENCE</scope>
    <source>
        <strain evidence="1">GVMAG-S-1039698-54</strain>
    </source>
</reference>
<dbReference type="AlphaFoldDB" id="A0A6C0AKS8"/>
<accession>A0A6C0AKS8</accession>
<evidence type="ECO:0008006" key="2">
    <source>
        <dbReference type="Google" id="ProtNLM"/>
    </source>
</evidence>
<evidence type="ECO:0000313" key="1">
    <source>
        <dbReference type="EMBL" id="QHS80342.1"/>
    </source>
</evidence>
<name>A0A6C0AKS8_9ZZZZ</name>
<dbReference type="Gene3D" id="3.30.40.220">
    <property type="match status" value="1"/>
</dbReference>
<protein>
    <recommendedName>
        <fullName evidence="2">HNH endonuclease</fullName>
    </recommendedName>
</protein>
<dbReference type="EMBL" id="MN740677">
    <property type="protein sequence ID" value="QHS80342.1"/>
    <property type="molecule type" value="Genomic_DNA"/>
</dbReference>
<sequence>MKKIIIKGSNNIKSFTNEKTRDISLKWKNKSFLLGKSNQVEILNKIFLNETFDGKEEVLKEIKKKRSGYRNQDVKKNRMDDTLFIKFDEIIEKLVVSKLKCYYCKCSMLLCYEEKREKTQWSLDRINNNIGHFTNNVVCSCLECNLKKRTRDAEKFRFTKQMKIKKIL</sequence>
<proteinExistence type="predicted"/>
<organism evidence="1">
    <name type="scientific">viral metagenome</name>
    <dbReference type="NCBI Taxonomy" id="1070528"/>
    <lineage>
        <taxon>unclassified sequences</taxon>
        <taxon>metagenomes</taxon>
        <taxon>organismal metagenomes</taxon>
    </lineage>
</organism>